<protein>
    <submittedName>
        <fullName evidence="2">L-selectin</fullName>
    </submittedName>
</protein>
<dbReference type="PROSITE" id="PS50041">
    <property type="entry name" value="C_TYPE_LECTIN_2"/>
    <property type="match status" value="2"/>
</dbReference>
<gene>
    <name evidence="2" type="ORF">DPX16_1667</name>
</gene>
<dbReference type="PANTHER" id="PTHR45784:SF3">
    <property type="entry name" value="C-TYPE LECTIN DOMAIN FAMILY 4 MEMBER K-LIKE-RELATED"/>
    <property type="match status" value="1"/>
</dbReference>
<dbReference type="InterPro" id="IPR016186">
    <property type="entry name" value="C-type_lectin-like/link_sf"/>
</dbReference>
<comment type="caution">
    <text evidence="2">The sequence shown here is derived from an EMBL/GenBank/DDBJ whole genome shotgun (WGS) entry which is preliminary data.</text>
</comment>
<feature type="domain" description="C-type lectin" evidence="1">
    <location>
        <begin position="153"/>
        <end position="253"/>
    </location>
</feature>
<feature type="domain" description="C-type lectin" evidence="1">
    <location>
        <begin position="26"/>
        <end position="139"/>
    </location>
</feature>
<dbReference type="OrthoDB" id="6369810at2759"/>
<proteinExistence type="predicted"/>
<dbReference type="GO" id="GO:0030246">
    <property type="term" value="F:carbohydrate binding"/>
    <property type="evidence" value="ECO:0007669"/>
    <property type="project" value="UniProtKB-KW"/>
</dbReference>
<name>A0A3N0Y403_ANAGA</name>
<dbReference type="InterPro" id="IPR001304">
    <property type="entry name" value="C-type_lectin-like"/>
</dbReference>
<evidence type="ECO:0000313" key="2">
    <source>
        <dbReference type="EMBL" id="ROL28507.1"/>
    </source>
</evidence>
<dbReference type="PANTHER" id="PTHR45784">
    <property type="entry name" value="C-TYPE LECTIN DOMAIN FAMILY 20 MEMBER A-RELATED"/>
    <property type="match status" value="1"/>
</dbReference>
<sequence>MAFPNVSLPMMLILPTDAGFLFVFLCGSREYILIRKYKTWDEALDYCRQNHIDLATVQTDEEWSKLNKLRDELQFYIWIGLYDDANSWHWSFQNETVTFSQWDFDQPNNMYGKQYCVNLRSTGYWWDETCNLTYPFFCQNGEGQPVLVTDPEMSWNDAQNYCRQNYTDLFTVRNWDVNKQLATMIKEYTCAWIGLFRDSWKWLNQTSMSPYFPLQWAAGQPDNSFGQEACGALDYYGLIADETCTNSHFFLCQTTRMKQQVLRLEVKAGDNVNDKAITAAMLNKVQQTLREQGMAADVKLAWREQPDGMVFQKMKNGSTGMNEEL</sequence>
<evidence type="ECO:0000259" key="1">
    <source>
        <dbReference type="PROSITE" id="PS50041"/>
    </source>
</evidence>
<dbReference type="Pfam" id="PF00059">
    <property type="entry name" value="Lectin_C"/>
    <property type="match status" value="2"/>
</dbReference>
<accession>A0A3N0Y403</accession>
<reference evidence="2 3" key="1">
    <citation type="submission" date="2018-10" db="EMBL/GenBank/DDBJ databases">
        <title>Genome assembly for a Yunnan-Guizhou Plateau 3E fish, Anabarilius grahami (Regan), and its evolutionary and genetic applications.</title>
        <authorList>
            <person name="Jiang W."/>
        </authorList>
    </citation>
    <scope>NUCLEOTIDE SEQUENCE [LARGE SCALE GENOMIC DNA]</scope>
    <source>
        <strain evidence="2">AG-KIZ</strain>
        <tissue evidence="2">Muscle</tissue>
    </source>
</reference>
<keyword evidence="3" id="KW-1185">Reference proteome</keyword>
<dbReference type="Gene3D" id="3.10.100.10">
    <property type="entry name" value="Mannose-Binding Protein A, subunit A"/>
    <property type="match status" value="2"/>
</dbReference>
<dbReference type="AlphaFoldDB" id="A0A3N0Y403"/>
<dbReference type="SUPFAM" id="SSF56436">
    <property type="entry name" value="C-type lectin-like"/>
    <property type="match status" value="2"/>
</dbReference>
<evidence type="ECO:0000313" key="3">
    <source>
        <dbReference type="Proteomes" id="UP000281406"/>
    </source>
</evidence>
<keyword evidence="2" id="KW-0430">Lectin</keyword>
<dbReference type="EMBL" id="RJVU01053642">
    <property type="protein sequence ID" value="ROL28507.1"/>
    <property type="molecule type" value="Genomic_DNA"/>
</dbReference>
<dbReference type="Proteomes" id="UP000281406">
    <property type="component" value="Unassembled WGS sequence"/>
</dbReference>
<organism evidence="2 3">
    <name type="scientific">Anabarilius grahami</name>
    <name type="common">Kanglang fish</name>
    <name type="synonym">Barilius grahami</name>
    <dbReference type="NCBI Taxonomy" id="495550"/>
    <lineage>
        <taxon>Eukaryota</taxon>
        <taxon>Metazoa</taxon>
        <taxon>Chordata</taxon>
        <taxon>Craniata</taxon>
        <taxon>Vertebrata</taxon>
        <taxon>Euteleostomi</taxon>
        <taxon>Actinopterygii</taxon>
        <taxon>Neopterygii</taxon>
        <taxon>Teleostei</taxon>
        <taxon>Ostariophysi</taxon>
        <taxon>Cypriniformes</taxon>
        <taxon>Xenocyprididae</taxon>
        <taxon>Xenocypridinae</taxon>
        <taxon>Xenocypridinae incertae sedis</taxon>
        <taxon>Anabarilius</taxon>
    </lineage>
</organism>
<dbReference type="SMART" id="SM00034">
    <property type="entry name" value="CLECT"/>
    <property type="match status" value="2"/>
</dbReference>
<dbReference type="InterPro" id="IPR016187">
    <property type="entry name" value="CTDL_fold"/>
</dbReference>